<dbReference type="Proteomes" id="UP000317839">
    <property type="component" value="Unassembled WGS sequence"/>
</dbReference>
<feature type="coiled-coil region" evidence="3">
    <location>
        <begin position="154"/>
        <end position="244"/>
    </location>
</feature>
<evidence type="ECO:0000256" key="1">
    <source>
        <dbReference type="ARBA" id="ARBA00004196"/>
    </source>
</evidence>
<name>A0A545TGU9_9GAMM</name>
<keyword evidence="2 3" id="KW-0175">Coiled coil</keyword>
<comment type="subcellular location">
    <subcellularLocation>
        <location evidence="1">Cell envelope</location>
    </subcellularLocation>
</comment>
<organism evidence="5 6">
    <name type="scientific">Aliikangiella marina</name>
    <dbReference type="NCBI Taxonomy" id="1712262"/>
    <lineage>
        <taxon>Bacteria</taxon>
        <taxon>Pseudomonadati</taxon>
        <taxon>Pseudomonadota</taxon>
        <taxon>Gammaproteobacteria</taxon>
        <taxon>Oceanospirillales</taxon>
        <taxon>Pleioneaceae</taxon>
        <taxon>Aliikangiella</taxon>
    </lineage>
</organism>
<evidence type="ECO:0000256" key="2">
    <source>
        <dbReference type="ARBA" id="ARBA00023054"/>
    </source>
</evidence>
<protein>
    <submittedName>
        <fullName evidence="5">HlyD family efflux transporter periplasmic adaptor subunit</fullName>
    </submittedName>
</protein>
<evidence type="ECO:0000313" key="5">
    <source>
        <dbReference type="EMBL" id="TQV76462.1"/>
    </source>
</evidence>
<keyword evidence="4" id="KW-0812">Transmembrane</keyword>
<gene>
    <name evidence="5" type="ORF">FLL45_00410</name>
</gene>
<feature type="transmembrane region" description="Helical" evidence="4">
    <location>
        <begin position="21"/>
        <end position="43"/>
    </location>
</feature>
<dbReference type="SUPFAM" id="SSF56954">
    <property type="entry name" value="Outer membrane efflux proteins (OEP)"/>
    <property type="match status" value="1"/>
</dbReference>
<dbReference type="PANTHER" id="PTHR32347">
    <property type="entry name" value="EFFLUX SYSTEM COMPONENT YKNX-RELATED"/>
    <property type="match status" value="1"/>
</dbReference>
<comment type="caution">
    <text evidence="5">The sequence shown here is derived from an EMBL/GenBank/DDBJ whole genome shotgun (WGS) entry which is preliminary data.</text>
</comment>
<accession>A0A545TGU9</accession>
<dbReference type="AlphaFoldDB" id="A0A545TGU9"/>
<dbReference type="RefSeq" id="WP_142887823.1">
    <property type="nucleotide sequence ID" value="NZ_VIKR01000001.1"/>
</dbReference>
<proteinExistence type="predicted"/>
<keyword evidence="6" id="KW-1185">Reference proteome</keyword>
<dbReference type="Gene3D" id="2.40.30.170">
    <property type="match status" value="1"/>
</dbReference>
<dbReference type="InterPro" id="IPR050465">
    <property type="entry name" value="UPF0194_transport"/>
</dbReference>
<evidence type="ECO:0000313" key="6">
    <source>
        <dbReference type="Proteomes" id="UP000317839"/>
    </source>
</evidence>
<dbReference type="EMBL" id="VIKR01000001">
    <property type="protein sequence ID" value="TQV76462.1"/>
    <property type="molecule type" value="Genomic_DNA"/>
</dbReference>
<keyword evidence="4" id="KW-0472">Membrane</keyword>
<dbReference type="GO" id="GO:0030313">
    <property type="term" value="C:cell envelope"/>
    <property type="evidence" value="ECO:0007669"/>
    <property type="project" value="UniProtKB-SubCell"/>
</dbReference>
<evidence type="ECO:0000256" key="4">
    <source>
        <dbReference type="SAM" id="Phobius"/>
    </source>
</evidence>
<keyword evidence="4" id="KW-1133">Transmembrane helix</keyword>
<reference evidence="5 6" key="1">
    <citation type="submission" date="2019-06" db="EMBL/GenBank/DDBJ databases">
        <title>Draft genome of Aliikangiella marina GYP-15.</title>
        <authorList>
            <person name="Wang G."/>
        </authorList>
    </citation>
    <scope>NUCLEOTIDE SEQUENCE [LARGE SCALE GENOMIC DNA]</scope>
    <source>
        <strain evidence="5 6">GYP-15</strain>
    </source>
</reference>
<dbReference type="Gene3D" id="2.40.50.100">
    <property type="match status" value="1"/>
</dbReference>
<dbReference type="Gene3D" id="1.10.287.470">
    <property type="entry name" value="Helix hairpin bin"/>
    <property type="match status" value="1"/>
</dbReference>
<evidence type="ECO:0000256" key="3">
    <source>
        <dbReference type="SAM" id="Coils"/>
    </source>
</evidence>
<dbReference type="PANTHER" id="PTHR32347:SF14">
    <property type="entry name" value="EFFLUX SYSTEM COMPONENT YKNX-RELATED"/>
    <property type="match status" value="1"/>
</dbReference>
<dbReference type="OrthoDB" id="5752864at2"/>
<dbReference type="Gene3D" id="2.40.420.20">
    <property type="match status" value="1"/>
</dbReference>
<sequence length="424" mass="46715">MKISDTSGQDIILEKPAGRRRLFYIIGSVVLLAIVITFAAPAFSRWTSADHSVAYERIRLAKVSRGDFIRDVSVQGKIVAAVSPTLYASAPGTISFTVTAGEQVKAKQLLGSIDSPELTNQLQQEEATLQSMVIDKDRQLIQSKKQALENQKVVDLAKVTLNAADREMRRAEAAYQRNAISTLDYEKAQDDLQNAKLAHQHAVQDANLNKESLDFELKTKRLEVQRQQLLVDELNRQVKELQLLSPVDGIVGQLVVEEKTAIAKNQAVISVVDLSQFEVEVAVPESYADDLGLGMAAEIRAGNQLHQATLVSISPEIQNNQVLGRVRFTQTPPEGLRQNQRLTTRILLEKKENVLMVKRGQFLDSGAGRVAYRVNGDVAEKITIKTGARSLAAVEILEGLQANDQIIISSTDSFQGAENVLINR</sequence>